<dbReference type="SUPFAM" id="SSF57845">
    <property type="entry name" value="B-box zinc-binding domain"/>
    <property type="match status" value="1"/>
</dbReference>
<dbReference type="Pfam" id="PF00041">
    <property type="entry name" value="fn3"/>
    <property type="match status" value="1"/>
</dbReference>
<keyword evidence="2" id="KW-0963">Cytoplasm</keyword>
<keyword evidence="3" id="KW-0479">Metal-binding</keyword>
<dbReference type="PROSITE" id="PS50089">
    <property type="entry name" value="ZF_RING_2"/>
    <property type="match status" value="1"/>
</dbReference>
<dbReference type="CDD" id="cd19758">
    <property type="entry name" value="Bbox2_MID"/>
    <property type="match status" value="1"/>
</dbReference>
<dbReference type="InterPro" id="IPR013783">
    <property type="entry name" value="Ig-like_fold"/>
</dbReference>
<comment type="subcellular location">
    <subcellularLocation>
        <location evidence="1">Cytoplasm</location>
    </subcellularLocation>
</comment>
<dbReference type="InterPro" id="IPR043136">
    <property type="entry name" value="B30.2/SPRY_sf"/>
</dbReference>
<organism>
    <name type="scientific">Branchiostoma floridae</name>
    <name type="common">Florida lancelet</name>
    <name type="synonym">Amphioxus</name>
    <dbReference type="NCBI Taxonomy" id="7739"/>
    <lineage>
        <taxon>Eukaryota</taxon>
        <taxon>Metazoa</taxon>
        <taxon>Chordata</taxon>
        <taxon>Cephalochordata</taxon>
        <taxon>Leptocardii</taxon>
        <taxon>Amphioxiformes</taxon>
        <taxon>Branchiostomatidae</taxon>
        <taxon>Branchiostoma</taxon>
    </lineage>
</organism>
<evidence type="ECO:0000256" key="6">
    <source>
        <dbReference type="ARBA" id="ARBA00022833"/>
    </source>
</evidence>
<dbReference type="SUPFAM" id="SSF49265">
    <property type="entry name" value="Fibronectin type III"/>
    <property type="match status" value="1"/>
</dbReference>
<evidence type="ECO:0000256" key="7">
    <source>
        <dbReference type="PROSITE-ProRule" id="PRU00024"/>
    </source>
</evidence>
<feature type="coiled-coil region" evidence="8">
    <location>
        <begin position="227"/>
        <end position="254"/>
    </location>
</feature>
<sequence length="592" mass="65801">MESLVEELTCPVCLDLYEQPILLPCAHSLCKRCADEVFAEALRTLHLEPAGQERAPKHDQCPSCRHEFQLPDVGVEGLRRNTTLQNIVDRYRESKSSSAVPKTVPCEMCDDEPPNDAVQTCLVCKISYCETCLPQFHPMKGALARHSLAEASSATPKVLMCTEHAQEKVNMYCKTDGCLVCSLCKLVGKHKDHEVAAVSDTFQQKKESIGGRVAGLIQQNAEVECFMDKIQETMTKAEKNCADIKERVDEFAQNLVAAILKRKDLLKAKVDAEKDQKLRTLGQQLDQWTDTGTGISAAITEAEALLNEEDPIVFLQSCTSMEDRIAAFKFLEERKLNITDQFSHNILGVSDLEQRVSSLDFIQDVPRILGDKCAAGRDHITVCWAAGGTTPVDTYKIWYRKADNGRVLGLKSPSSSNKIQLHDLEENTDYVVVVAGVNAAGTATSKPVNITTARGGMDGPVSTQAHSQVETQSPYEYEYEYGYEPEPTPIGFRHPAAVSSDRLQPVLSTRRRAQGPSYTDQYTEQPTLRHLTKVGIVLDYDGGSISYYDQNHALIMSQTQQFPGPVWPCFAVYDQRGTLTLVQDCIWPKDLE</sequence>
<evidence type="ECO:0000256" key="1">
    <source>
        <dbReference type="ARBA" id="ARBA00004496"/>
    </source>
</evidence>
<evidence type="ECO:0000256" key="8">
    <source>
        <dbReference type="SAM" id="Coils"/>
    </source>
</evidence>
<gene>
    <name evidence="12" type="ORF">BRAFLDRAFT_87711</name>
</gene>
<dbReference type="InterPro" id="IPR050617">
    <property type="entry name" value="E3_ligase_FN3/SPRY"/>
</dbReference>
<dbReference type="Gene3D" id="3.30.40.10">
    <property type="entry name" value="Zinc/RING finger domain, C3HC4 (zinc finger)"/>
    <property type="match status" value="1"/>
</dbReference>
<dbReference type="Gene3D" id="4.10.830.40">
    <property type="match status" value="1"/>
</dbReference>
<dbReference type="eggNOG" id="KOG2177">
    <property type="taxonomic scope" value="Eukaryota"/>
</dbReference>
<dbReference type="InterPro" id="IPR001841">
    <property type="entry name" value="Znf_RING"/>
</dbReference>
<dbReference type="PANTHER" id="PTHR24099">
    <property type="entry name" value="E3 UBIQUITIN-PROTEIN LIGASE TRIM36-RELATED"/>
    <property type="match status" value="1"/>
</dbReference>
<evidence type="ECO:0000259" key="11">
    <source>
        <dbReference type="PROSITE" id="PS50853"/>
    </source>
</evidence>
<dbReference type="PANTHER" id="PTHR24099:SF16">
    <property type="entry name" value="E3 UBIQUITIN-PROTEIN LIGASE MIDLINE-1-LIKE ISOFORM X1"/>
    <property type="match status" value="1"/>
</dbReference>
<dbReference type="SMART" id="SM00184">
    <property type="entry name" value="RING"/>
    <property type="match status" value="1"/>
</dbReference>
<dbReference type="SUPFAM" id="SSF57850">
    <property type="entry name" value="RING/U-box"/>
    <property type="match status" value="1"/>
</dbReference>
<dbReference type="InterPro" id="IPR013320">
    <property type="entry name" value="ConA-like_dom_sf"/>
</dbReference>
<dbReference type="EMBL" id="GG666602">
    <property type="protein sequence ID" value="EEN50526.1"/>
    <property type="molecule type" value="Genomic_DNA"/>
</dbReference>
<dbReference type="InterPro" id="IPR027370">
    <property type="entry name" value="Znf-RING_euk"/>
</dbReference>
<keyword evidence="8" id="KW-0175">Coiled coil</keyword>
<feature type="domain" description="RING-type" evidence="9">
    <location>
        <begin position="10"/>
        <end position="65"/>
    </location>
</feature>
<dbReference type="SMART" id="SM00336">
    <property type="entry name" value="BBOX"/>
    <property type="match status" value="2"/>
</dbReference>
<dbReference type="CDD" id="cd00063">
    <property type="entry name" value="FN3"/>
    <property type="match status" value="1"/>
</dbReference>
<dbReference type="InterPro" id="IPR036116">
    <property type="entry name" value="FN3_sf"/>
</dbReference>
<protein>
    <submittedName>
        <fullName evidence="12">Uncharacterized protein</fullName>
    </submittedName>
</protein>
<dbReference type="PROSITE" id="PS50119">
    <property type="entry name" value="ZF_BBOX"/>
    <property type="match status" value="1"/>
</dbReference>
<proteinExistence type="predicted"/>
<dbReference type="PROSITE" id="PS50853">
    <property type="entry name" value="FN3"/>
    <property type="match status" value="1"/>
</dbReference>
<dbReference type="PROSITE" id="PS00518">
    <property type="entry name" value="ZF_RING_1"/>
    <property type="match status" value="1"/>
</dbReference>
<keyword evidence="4 7" id="KW-0863">Zinc-finger</keyword>
<dbReference type="Gene3D" id="3.30.160.60">
    <property type="entry name" value="Classic Zinc Finger"/>
    <property type="match status" value="1"/>
</dbReference>
<evidence type="ECO:0000256" key="4">
    <source>
        <dbReference type="ARBA" id="ARBA00022771"/>
    </source>
</evidence>
<dbReference type="InParanoid" id="C3ZAD3"/>
<dbReference type="GO" id="GO:0005737">
    <property type="term" value="C:cytoplasm"/>
    <property type="evidence" value="ECO:0007669"/>
    <property type="project" value="UniProtKB-SubCell"/>
</dbReference>
<dbReference type="Gene3D" id="2.60.40.10">
    <property type="entry name" value="Immunoglobulins"/>
    <property type="match status" value="1"/>
</dbReference>
<dbReference type="GO" id="GO:0008270">
    <property type="term" value="F:zinc ion binding"/>
    <property type="evidence" value="ECO:0007669"/>
    <property type="project" value="UniProtKB-KW"/>
</dbReference>
<evidence type="ECO:0000259" key="9">
    <source>
        <dbReference type="PROSITE" id="PS50089"/>
    </source>
</evidence>
<dbReference type="InterPro" id="IPR017907">
    <property type="entry name" value="Znf_RING_CS"/>
</dbReference>
<dbReference type="SMART" id="SM00502">
    <property type="entry name" value="BBC"/>
    <property type="match status" value="1"/>
</dbReference>
<evidence type="ECO:0000256" key="3">
    <source>
        <dbReference type="ARBA" id="ARBA00022723"/>
    </source>
</evidence>
<keyword evidence="5" id="KW-0833">Ubl conjugation pathway</keyword>
<accession>C3ZAD3</accession>
<dbReference type="InterPro" id="IPR003961">
    <property type="entry name" value="FN3_dom"/>
</dbReference>
<reference evidence="12" key="1">
    <citation type="journal article" date="2008" name="Nature">
        <title>The amphioxus genome and the evolution of the chordate karyotype.</title>
        <authorList>
            <consortium name="US DOE Joint Genome Institute (JGI-PGF)"/>
            <person name="Putnam N.H."/>
            <person name="Butts T."/>
            <person name="Ferrier D.E.K."/>
            <person name="Furlong R.F."/>
            <person name="Hellsten U."/>
            <person name="Kawashima T."/>
            <person name="Robinson-Rechavi M."/>
            <person name="Shoguchi E."/>
            <person name="Terry A."/>
            <person name="Yu J.-K."/>
            <person name="Benito-Gutierrez E.L."/>
            <person name="Dubchak I."/>
            <person name="Garcia-Fernandez J."/>
            <person name="Gibson-Brown J.J."/>
            <person name="Grigoriev I.V."/>
            <person name="Horton A.C."/>
            <person name="de Jong P.J."/>
            <person name="Jurka J."/>
            <person name="Kapitonov V.V."/>
            <person name="Kohara Y."/>
            <person name="Kuroki Y."/>
            <person name="Lindquist E."/>
            <person name="Lucas S."/>
            <person name="Osoegawa K."/>
            <person name="Pennacchio L.A."/>
            <person name="Salamov A.A."/>
            <person name="Satou Y."/>
            <person name="Sauka-Spengler T."/>
            <person name="Schmutz J."/>
            <person name="Shin-I T."/>
            <person name="Toyoda A."/>
            <person name="Bronner-Fraser M."/>
            <person name="Fujiyama A."/>
            <person name="Holland L.Z."/>
            <person name="Holland P.W.H."/>
            <person name="Satoh N."/>
            <person name="Rokhsar D.S."/>
        </authorList>
    </citation>
    <scope>NUCLEOTIDE SEQUENCE [LARGE SCALE GENOMIC DNA]</scope>
    <source>
        <strain evidence="12">S238N-H82</strain>
        <tissue evidence="12">Testes</tissue>
    </source>
</reference>
<dbReference type="Pfam" id="PF00643">
    <property type="entry name" value="zf-B_box"/>
    <property type="match status" value="1"/>
</dbReference>
<dbReference type="InterPro" id="IPR000315">
    <property type="entry name" value="Znf_B-box"/>
</dbReference>
<evidence type="ECO:0000256" key="2">
    <source>
        <dbReference type="ARBA" id="ARBA00022490"/>
    </source>
</evidence>
<dbReference type="CDD" id="cd19801">
    <property type="entry name" value="Bbox1_MID"/>
    <property type="match status" value="1"/>
</dbReference>
<name>C3ZAD3_BRAFL</name>
<evidence type="ECO:0000256" key="5">
    <source>
        <dbReference type="ARBA" id="ARBA00022786"/>
    </source>
</evidence>
<feature type="domain" description="Fibronectin type-III" evidence="11">
    <location>
        <begin position="365"/>
        <end position="455"/>
    </location>
</feature>
<evidence type="ECO:0000313" key="12">
    <source>
        <dbReference type="EMBL" id="EEN50526.1"/>
    </source>
</evidence>
<keyword evidence="6" id="KW-0862">Zinc</keyword>
<dbReference type="InterPro" id="IPR003649">
    <property type="entry name" value="Bbox_C"/>
</dbReference>
<dbReference type="Gene3D" id="2.60.120.920">
    <property type="match status" value="1"/>
</dbReference>
<dbReference type="SUPFAM" id="SSF49899">
    <property type="entry name" value="Concanavalin A-like lectins/glucanases"/>
    <property type="match status" value="1"/>
</dbReference>
<evidence type="ECO:0000259" key="10">
    <source>
        <dbReference type="PROSITE" id="PS50119"/>
    </source>
</evidence>
<feature type="domain" description="B box-type" evidence="10">
    <location>
        <begin position="156"/>
        <end position="198"/>
    </location>
</feature>
<dbReference type="Pfam" id="PF13445">
    <property type="entry name" value="zf-RING_UBOX"/>
    <property type="match status" value="1"/>
</dbReference>
<dbReference type="InterPro" id="IPR013083">
    <property type="entry name" value="Znf_RING/FYVE/PHD"/>
</dbReference>
<dbReference type="AlphaFoldDB" id="C3ZAD3"/>